<evidence type="ECO:0000256" key="1">
    <source>
        <dbReference type="ARBA" id="ARBA00006987"/>
    </source>
</evidence>
<dbReference type="InterPro" id="IPR042100">
    <property type="entry name" value="Bug_dom1"/>
</dbReference>
<feature type="chain" id="PRO_5028982974" evidence="2">
    <location>
        <begin position="41"/>
        <end position="340"/>
    </location>
</feature>
<evidence type="ECO:0000313" key="3">
    <source>
        <dbReference type="EMBL" id="NDY90185.1"/>
    </source>
</evidence>
<dbReference type="Gene3D" id="3.40.190.150">
    <property type="entry name" value="Bordetella uptake gene, domain 1"/>
    <property type="match status" value="1"/>
</dbReference>
<evidence type="ECO:0000313" key="4">
    <source>
        <dbReference type="Proteomes" id="UP000484255"/>
    </source>
</evidence>
<dbReference type="PANTHER" id="PTHR42928:SF5">
    <property type="entry name" value="BLR1237 PROTEIN"/>
    <property type="match status" value="1"/>
</dbReference>
<dbReference type="AlphaFoldDB" id="A0A7C9TIX8"/>
<dbReference type="PANTHER" id="PTHR42928">
    <property type="entry name" value="TRICARBOXYLATE-BINDING PROTEIN"/>
    <property type="match status" value="1"/>
</dbReference>
<accession>A0A7C9TIX8</accession>
<dbReference type="RefSeq" id="WP_163456029.1">
    <property type="nucleotide sequence ID" value="NZ_JAAGOH010000002.1"/>
</dbReference>
<dbReference type="Gene3D" id="3.40.190.10">
    <property type="entry name" value="Periplasmic binding protein-like II"/>
    <property type="match status" value="1"/>
</dbReference>
<keyword evidence="4" id="KW-1185">Reference proteome</keyword>
<dbReference type="SUPFAM" id="SSF53850">
    <property type="entry name" value="Periplasmic binding protein-like II"/>
    <property type="match status" value="1"/>
</dbReference>
<dbReference type="Proteomes" id="UP000484255">
    <property type="component" value="Unassembled WGS sequence"/>
</dbReference>
<feature type="signal peptide" evidence="2">
    <location>
        <begin position="1"/>
        <end position="40"/>
    </location>
</feature>
<sequence>MAFKTDTLALPTLNRRHLLATAAAAAATGLSAGLATPALAQSWPAKPVTIVVPWPAGGPTDIGARPLAKLMQDALHQPFVIDNKGGSSGNIGAAMMLQAPADGHTLLLTSSATVVINPSLYKKMPFDPAKDLAPVTNVLRVPLVLVTHPSVPAADVKALLALIKAKPGEYIYASSGNGTPQHLTGDLFSDQIGVKMVHVPYKGSAPAIADLLAGHVPMMFDSLASIAPHIKSGKVKALAQTGARRSSLLPSVPTLAEAGLPGVETYAWYGLFAKAGTPPAVLQQINAEAVKAMKTPEFQQVLADTGSEFVGDTTANFATFVKAETEKWSRLVRQSGATID</sequence>
<dbReference type="CDD" id="cd13578">
    <property type="entry name" value="PBP2_Bug27"/>
    <property type="match status" value="1"/>
</dbReference>
<comment type="similarity">
    <text evidence="1">Belongs to the UPF0065 (bug) family.</text>
</comment>
<keyword evidence="2" id="KW-0732">Signal</keyword>
<proteinExistence type="inferred from homology"/>
<gene>
    <name evidence="3" type="ORF">G3A44_03145</name>
</gene>
<dbReference type="Pfam" id="PF03401">
    <property type="entry name" value="TctC"/>
    <property type="match status" value="1"/>
</dbReference>
<reference evidence="3 4" key="1">
    <citation type="submission" date="2020-02" db="EMBL/GenBank/DDBJ databases">
        <title>Ideonella bacterium strain TBM-1.</title>
        <authorList>
            <person name="Chen W.-M."/>
        </authorList>
    </citation>
    <scope>NUCLEOTIDE SEQUENCE [LARGE SCALE GENOMIC DNA]</scope>
    <source>
        <strain evidence="3 4">TBM-1</strain>
    </source>
</reference>
<organism evidence="3 4">
    <name type="scientific">Ideonella livida</name>
    <dbReference type="NCBI Taxonomy" id="2707176"/>
    <lineage>
        <taxon>Bacteria</taxon>
        <taxon>Pseudomonadati</taxon>
        <taxon>Pseudomonadota</taxon>
        <taxon>Betaproteobacteria</taxon>
        <taxon>Burkholderiales</taxon>
        <taxon>Sphaerotilaceae</taxon>
        <taxon>Ideonella</taxon>
    </lineage>
</organism>
<dbReference type="InterPro" id="IPR006311">
    <property type="entry name" value="TAT_signal"/>
</dbReference>
<dbReference type="EMBL" id="JAAGOH010000002">
    <property type="protein sequence ID" value="NDY90185.1"/>
    <property type="molecule type" value="Genomic_DNA"/>
</dbReference>
<evidence type="ECO:0000256" key="2">
    <source>
        <dbReference type="SAM" id="SignalP"/>
    </source>
</evidence>
<protein>
    <submittedName>
        <fullName evidence="3">Tripartite tricarboxylate transporter substrate binding protein</fullName>
    </submittedName>
</protein>
<dbReference type="InterPro" id="IPR005064">
    <property type="entry name" value="BUG"/>
</dbReference>
<dbReference type="PIRSF" id="PIRSF017082">
    <property type="entry name" value="YflP"/>
    <property type="match status" value="1"/>
</dbReference>
<dbReference type="PROSITE" id="PS51318">
    <property type="entry name" value="TAT"/>
    <property type="match status" value="1"/>
</dbReference>
<comment type="caution">
    <text evidence="3">The sequence shown here is derived from an EMBL/GenBank/DDBJ whole genome shotgun (WGS) entry which is preliminary data.</text>
</comment>
<name>A0A7C9TIX8_9BURK</name>